<gene>
    <name evidence="2" type="ORF">FHR19_003433</name>
</gene>
<dbReference type="InterPro" id="IPR011856">
    <property type="entry name" value="tRNA_endonuc-like_dom_sf"/>
</dbReference>
<name>A0A7W9AT21_9SPHN</name>
<feature type="domain" description="Restriction endonuclease type IV Mrr" evidence="1">
    <location>
        <begin position="16"/>
        <end position="136"/>
    </location>
</feature>
<dbReference type="PANTHER" id="PTHR30015">
    <property type="entry name" value="MRR RESTRICTION SYSTEM PROTEIN"/>
    <property type="match status" value="1"/>
</dbReference>
<evidence type="ECO:0000313" key="2">
    <source>
        <dbReference type="EMBL" id="MBB5700053.1"/>
    </source>
</evidence>
<dbReference type="Pfam" id="PF04471">
    <property type="entry name" value="Mrr_cat"/>
    <property type="match status" value="1"/>
</dbReference>
<dbReference type="GO" id="GO:0003677">
    <property type="term" value="F:DNA binding"/>
    <property type="evidence" value="ECO:0007669"/>
    <property type="project" value="InterPro"/>
</dbReference>
<dbReference type="SUPFAM" id="SSF52980">
    <property type="entry name" value="Restriction endonuclease-like"/>
    <property type="match status" value="1"/>
</dbReference>
<dbReference type="GO" id="GO:0009307">
    <property type="term" value="P:DNA restriction-modification system"/>
    <property type="evidence" value="ECO:0007669"/>
    <property type="project" value="InterPro"/>
</dbReference>
<dbReference type="Proteomes" id="UP000557739">
    <property type="component" value="Unassembled WGS sequence"/>
</dbReference>
<keyword evidence="3" id="KW-1185">Reference proteome</keyword>
<proteinExistence type="predicted"/>
<dbReference type="InterPro" id="IPR052906">
    <property type="entry name" value="Type_IV_Methyl-Rstrct_Enzyme"/>
</dbReference>
<keyword evidence="2" id="KW-0378">Hydrolase</keyword>
<sequence>MLHAALKAELLQRILNQTPAFFERVIVELLVAMGYGGSHDQAALQLGKSGDGGVDGVIDEDRLGLDRIYVQAKRYAPHVAVGRPEIQGFVGSLVGLGATKGVFVTTSTFSSPAVDYARHLSQRVILIDGARLTELMVEHGVGVRVNRTVAVKRLDEDFFIEE</sequence>
<dbReference type="InterPro" id="IPR011335">
    <property type="entry name" value="Restrct_endonuc-II-like"/>
</dbReference>
<comment type="caution">
    <text evidence="2">The sequence shown here is derived from an EMBL/GenBank/DDBJ whole genome shotgun (WGS) entry which is preliminary data.</text>
</comment>
<dbReference type="Gene3D" id="3.40.1350.10">
    <property type="match status" value="1"/>
</dbReference>
<keyword evidence="2" id="KW-0540">Nuclease</keyword>
<dbReference type="RefSeq" id="WP_343053321.1">
    <property type="nucleotide sequence ID" value="NZ_JACIJJ010000007.1"/>
</dbReference>
<dbReference type="EMBL" id="JACIJJ010000007">
    <property type="protein sequence ID" value="MBB5700053.1"/>
    <property type="molecule type" value="Genomic_DNA"/>
</dbReference>
<evidence type="ECO:0000259" key="1">
    <source>
        <dbReference type="Pfam" id="PF04471"/>
    </source>
</evidence>
<organism evidence="2 3">
    <name type="scientific">Sphingomonas yantingensis</name>
    <dbReference type="NCBI Taxonomy" id="1241761"/>
    <lineage>
        <taxon>Bacteria</taxon>
        <taxon>Pseudomonadati</taxon>
        <taxon>Pseudomonadota</taxon>
        <taxon>Alphaproteobacteria</taxon>
        <taxon>Sphingomonadales</taxon>
        <taxon>Sphingomonadaceae</taxon>
        <taxon>Sphingomonas</taxon>
    </lineage>
</organism>
<dbReference type="AlphaFoldDB" id="A0A7W9AT21"/>
<reference evidence="2 3" key="1">
    <citation type="submission" date="2020-08" db="EMBL/GenBank/DDBJ databases">
        <title>Genomic Encyclopedia of Type Strains, Phase IV (KMG-IV): sequencing the most valuable type-strain genomes for metagenomic binning, comparative biology and taxonomic classification.</title>
        <authorList>
            <person name="Goeker M."/>
        </authorList>
    </citation>
    <scope>NUCLEOTIDE SEQUENCE [LARGE SCALE GENOMIC DNA]</scope>
    <source>
        <strain evidence="2 3">DSM 27244</strain>
    </source>
</reference>
<protein>
    <submittedName>
        <fullName evidence="2">Restriction endonuclease Mrr</fullName>
    </submittedName>
</protein>
<keyword evidence="2" id="KW-0255">Endonuclease</keyword>
<evidence type="ECO:0000313" key="3">
    <source>
        <dbReference type="Proteomes" id="UP000557739"/>
    </source>
</evidence>
<dbReference type="InterPro" id="IPR007560">
    <property type="entry name" value="Restrct_endonuc_IV_Mrr"/>
</dbReference>
<dbReference type="GO" id="GO:0015666">
    <property type="term" value="F:restriction endodeoxyribonuclease activity"/>
    <property type="evidence" value="ECO:0007669"/>
    <property type="project" value="TreeGrafter"/>
</dbReference>
<dbReference type="PANTHER" id="PTHR30015:SF7">
    <property type="entry name" value="TYPE IV METHYL-DIRECTED RESTRICTION ENZYME ECOKMRR"/>
    <property type="match status" value="1"/>
</dbReference>
<accession>A0A7W9AT21</accession>